<organism evidence="2 3">
    <name type="scientific">Streptomyces indicus</name>
    <dbReference type="NCBI Taxonomy" id="417292"/>
    <lineage>
        <taxon>Bacteria</taxon>
        <taxon>Bacillati</taxon>
        <taxon>Actinomycetota</taxon>
        <taxon>Actinomycetes</taxon>
        <taxon>Kitasatosporales</taxon>
        <taxon>Streptomycetaceae</taxon>
        <taxon>Streptomyces</taxon>
    </lineage>
</organism>
<protein>
    <submittedName>
        <fullName evidence="2">Uncharacterized protein</fullName>
    </submittedName>
</protein>
<proteinExistence type="predicted"/>
<dbReference type="STRING" id="417292.SAMN05421806_11161"/>
<accession>A0A1G9EBP4</accession>
<dbReference type="AlphaFoldDB" id="A0A1G9EBP4"/>
<dbReference type="Proteomes" id="UP000199155">
    <property type="component" value="Unassembled WGS sequence"/>
</dbReference>
<gene>
    <name evidence="2" type="ORF">SAMN05421806_11161</name>
</gene>
<dbReference type="EMBL" id="FNFF01000011">
    <property type="protein sequence ID" value="SDK73592.1"/>
    <property type="molecule type" value="Genomic_DNA"/>
</dbReference>
<evidence type="ECO:0000313" key="2">
    <source>
        <dbReference type="EMBL" id="SDK73592.1"/>
    </source>
</evidence>
<evidence type="ECO:0000256" key="1">
    <source>
        <dbReference type="SAM" id="MobiDB-lite"/>
    </source>
</evidence>
<sequence>MSAPDHETTRPPQPSMSDLLASCAAATAVSTPPSLAERVRGEDGHKEAAPHRDAA</sequence>
<reference evidence="2 3" key="1">
    <citation type="submission" date="2016-10" db="EMBL/GenBank/DDBJ databases">
        <authorList>
            <person name="de Groot N.N."/>
        </authorList>
    </citation>
    <scope>NUCLEOTIDE SEQUENCE [LARGE SCALE GENOMIC DNA]</scope>
    <source>
        <strain evidence="2 3">CGMCC 4.5727</strain>
    </source>
</reference>
<feature type="region of interest" description="Disordered" evidence="1">
    <location>
        <begin position="24"/>
        <end position="55"/>
    </location>
</feature>
<dbReference type="RefSeq" id="WP_176953880.1">
    <property type="nucleotide sequence ID" value="NZ_FNFF01000011.1"/>
</dbReference>
<evidence type="ECO:0000313" key="3">
    <source>
        <dbReference type="Proteomes" id="UP000199155"/>
    </source>
</evidence>
<keyword evidence="3" id="KW-1185">Reference proteome</keyword>
<feature type="compositionally biased region" description="Basic and acidic residues" evidence="1">
    <location>
        <begin position="37"/>
        <end position="55"/>
    </location>
</feature>
<name>A0A1G9EBP4_9ACTN</name>